<evidence type="ECO:0000313" key="1">
    <source>
        <dbReference type="EMBL" id="SDF15351.1"/>
    </source>
</evidence>
<evidence type="ECO:0000313" key="2">
    <source>
        <dbReference type="Proteomes" id="UP000199109"/>
    </source>
</evidence>
<dbReference type="EMBL" id="FNAO01000014">
    <property type="protein sequence ID" value="SDF15351.1"/>
    <property type="molecule type" value="Genomic_DNA"/>
</dbReference>
<gene>
    <name evidence="1" type="ORF">SAMN05421636_1146</name>
</gene>
<protein>
    <submittedName>
        <fullName evidence="1">Uncharacterized protein</fullName>
    </submittedName>
</protein>
<dbReference type="OrthoDB" id="1156820at2"/>
<reference evidence="1 2" key="1">
    <citation type="submission" date="2016-10" db="EMBL/GenBank/DDBJ databases">
        <authorList>
            <person name="de Groot N.N."/>
        </authorList>
    </citation>
    <scope>NUCLEOTIDE SEQUENCE [LARGE SCALE GENOMIC DNA]</scope>
    <source>
        <strain evidence="1 2">DSM 23421</strain>
    </source>
</reference>
<dbReference type="AlphaFoldDB" id="A0A1G7IRQ0"/>
<dbReference type="RefSeq" id="WP_091874044.1">
    <property type="nucleotide sequence ID" value="NZ_FNAO01000014.1"/>
</dbReference>
<proteinExistence type="predicted"/>
<accession>A0A1G7IRQ0</accession>
<keyword evidence="2" id="KW-1185">Reference proteome</keyword>
<organism evidence="1 2">
    <name type="scientific">Pricia antarctica</name>
    <dbReference type="NCBI Taxonomy" id="641691"/>
    <lineage>
        <taxon>Bacteria</taxon>
        <taxon>Pseudomonadati</taxon>
        <taxon>Bacteroidota</taxon>
        <taxon>Flavobacteriia</taxon>
        <taxon>Flavobacteriales</taxon>
        <taxon>Flavobacteriaceae</taxon>
        <taxon>Pricia</taxon>
    </lineage>
</organism>
<sequence length="440" mass="51204">MKPNKLIFLSITMLALLNCKKEEAPPEKPEISNNDIYFSIMVADEYIPENIEEWIIINDKNGNLLDYRQLANGSTTEFKALENEIPNQFTITTFRRAYLPSLNISRFFLTTYPNIAKESFWNLEYFPSTPREVNPTVPGSFSLFVENVPNYIDYTLSSLESISPVRSYYLQRGSNSLSLPEIHIYQQNRYILTIVDGLNNVKYKIFENTQDGQNLILDYNDFSFFENYLTISLPNQEIDYLYLINGLSEDVAYVGNDGFAYHQNFISSEDQLPFGQLKIGYLDIFDKHKIFFSIDMLEDSYSYQYLKNGRPTFELAIPEKPDFNFQGESVLDFQFSADINYVYSSSQWITSENIEEQSQDQTAWTIFTEFNSITKLKEFPSEIIAQYPRLSLDNLQYQSTSLNLKSESYPDFIDRSFTPKESIGNTDYEKEILTIKNPTD</sequence>
<dbReference type="Proteomes" id="UP000199109">
    <property type="component" value="Unassembled WGS sequence"/>
</dbReference>
<name>A0A1G7IRQ0_9FLAO</name>